<accession>A0AB73T1K9</accession>
<evidence type="ECO:0000313" key="2">
    <source>
        <dbReference type="Proteomes" id="UP000245412"/>
    </source>
</evidence>
<evidence type="ECO:0000313" key="1">
    <source>
        <dbReference type="EMBL" id="PWJ74105.1"/>
    </source>
</evidence>
<dbReference type="RefSeq" id="WP_109747443.1">
    <property type="nucleotide sequence ID" value="NZ_CABJAT010000008.1"/>
</dbReference>
<name>A0AB73T1K9_9FIRM</name>
<keyword evidence="2" id="KW-1185">Reference proteome</keyword>
<proteinExistence type="predicted"/>
<sequence>MSFNPNELILERVRSVEAYDPATNTLIGRYTQIEEPSLKTSAEGLDVVDAMGTPIHTFYKNQQATFDGTNSLFSLDLAASQFGSKKKMATADDKVLVPASETITIGAGGKIVLQHVPAGESGAEVKYVQVINENNTFGQTYEVSPTAGDGKFTIDAAAKTITMPEGTEGTVFVNYEYESDSAAVISKETDKVPATQKLLIHAIFRDPCNANLVYAGVIACPRAQLDPTSVELSLKSDGKHAFSYKLKKPYCDANGRLFDIIVSEK</sequence>
<protein>
    <submittedName>
        <fullName evidence="1">Uncharacterized protein</fullName>
    </submittedName>
</protein>
<gene>
    <name evidence="1" type="ORF">C7383_110145</name>
</gene>
<reference evidence="1 2" key="1">
    <citation type="submission" date="2018-05" db="EMBL/GenBank/DDBJ databases">
        <authorList>
            <person name="Goeker M."/>
            <person name="Huntemann M."/>
            <person name="Clum A."/>
            <person name="Pillay M."/>
            <person name="Palaniappan K."/>
            <person name="Varghese N."/>
            <person name="Mikhailova N."/>
            <person name="Stamatis D."/>
            <person name="Reddy T."/>
            <person name="Daum C."/>
            <person name="Shapiro N."/>
            <person name="Ivanova N."/>
            <person name="Kyrpides N."/>
            <person name="Woyke T."/>
        </authorList>
    </citation>
    <scope>NUCLEOTIDE SEQUENCE [LARGE SCALE GENOMIC DNA]</scope>
    <source>
        <strain evidence="1 2">DSM 26524</strain>
    </source>
</reference>
<organism evidence="1 2">
    <name type="scientific">Murimonas intestini</name>
    <dbReference type="NCBI Taxonomy" id="1337051"/>
    <lineage>
        <taxon>Bacteria</taxon>
        <taxon>Bacillati</taxon>
        <taxon>Bacillota</taxon>
        <taxon>Clostridia</taxon>
        <taxon>Lachnospirales</taxon>
        <taxon>Lachnospiraceae</taxon>
        <taxon>Murimonas</taxon>
    </lineage>
</organism>
<dbReference type="EMBL" id="QGGY01000010">
    <property type="protein sequence ID" value="PWJ74105.1"/>
    <property type="molecule type" value="Genomic_DNA"/>
</dbReference>
<comment type="caution">
    <text evidence="1">The sequence shown here is derived from an EMBL/GenBank/DDBJ whole genome shotgun (WGS) entry which is preliminary data.</text>
</comment>
<dbReference type="Proteomes" id="UP000245412">
    <property type="component" value="Unassembled WGS sequence"/>
</dbReference>
<dbReference type="AlphaFoldDB" id="A0AB73T1K9"/>